<evidence type="ECO:0000313" key="3">
    <source>
        <dbReference type="EMBL" id="MBR7619628.1"/>
    </source>
</evidence>
<dbReference type="PROSITE" id="PS50943">
    <property type="entry name" value="HTH_CROC1"/>
    <property type="match status" value="1"/>
</dbReference>
<dbReference type="GO" id="GO:0003677">
    <property type="term" value="F:DNA binding"/>
    <property type="evidence" value="ECO:0007669"/>
    <property type="project" value="UniProtKB-KW"/>
</dbReference>
<protein>
    <submittedName>
        <fullName evidence="3">Helix-turn-helix domain-containing protein</fullName>
    </submittedName>
</protein>
<dbReference type="InterPro" id="IPR010982">
    <property type="entry name" value="Lambda_DNA-bd_dom_sf"/>
</dbReference>
<evidence type="ECO:0000313" key="4">
    <source>
        <dbReference type="EMBL" id="QQZ48686.1"/>
    </source>
</evidence>
<dbReference type="EMBL" id="CP068570">
    <property type="protein sequence ID" value="QQZ48686.1"/>
    <property type="molecule type" value="Genomic_DNA"/>
</dbReference>
<evidence type="ECO:0000259" key="2">
    <source>
        <dbReference type="PROSITE" id="PS50943"/>
    </source>
</evidence>
<feature type="domain" description="HTH cro/C1-type" evidence="2">
    <location>
        <begin position="16"/>
        <end position="70"/>
    </location>
</feature>
<dbReference type="PANTHER" id="PTHR46797">
    <property type="entry name" value="HTH-TYPE TRANSCRIPTIONAL REGULATOR"/>
    <property type="match status" value="1"/>
</dbReference>
<reference evidence="4" key="1">
    <citation type="submission" date="2021-01" db="EMBL/GenBank/DDBJ databases">
        <title>Genome sequence of Phenylobacterium sp. 20VBR1 isolated from a valley glaceir, Ny-Alesund, Svalbard.</title>
        <authorList>
            <person name="Thomas F.A."/>
            <person name="Krishnan K.P."/>
            <person name="Sinha R.K."/>
        </authorList>
    </citation>
    <scope>NUCLEOTIDE SEQUENCE</scope>
    <source>
        <strain evidence="4">20VBR1</strain>
    </source>
</reference>
<dbReference type="InterPro" id="IPR011051">
    <property type="entry name" value="RmlC_Cupin_sf"/>
</dbReference>
<dbReference type="Pfam" id="PF01381">
    <property type="entry name" value="HTH_3"/>
    <property type="match status" value="1"/>
</dbReference>
<dbReference type="GO" id="GO:0003700">
    <property type="term" value="F:DNA-binding transcription factor activity"/>
    <property type="evidence" value="ECO:0007669"/>
    <property type="project" value="TreeGrafter"/>
</dbReference>
<evidence type="ECO:0000313" key="5">
    <source>
        <dbReference type="Proteomes" id="UP000622580"/>
    </source>
</evidence>
<dbReference type="Gene3D" id="1.10.260.40">
    <property type="entry name" value="lambda repressor-like DNA-binding domains"/>
    <property type="match status" value="1"/>
</dbReference>
<keyword evidence="5" id="KW-1185">Reference proteome</keyword>
<sequence length="188" mass="20454">MDTIVDESGTLLANRLRLERDRRGWSLAELAERAGVSKATISKIERGEVSPTAVILVRLAGAFDLTLAGLLLRAEGGGERLTRAADQPVWRDPETGYRRRQLFSRPDHPVEAVEVELPAGQRVTLPASSYAHIRQVVWVRSGDLVIQEGGDRHELAPGDCVGFGPPGEVTIANETAHPCTYVVVLARS</sequence>
<dbReference type="PANTHER" id="PTHR46797:SF10">
    <property type="entry name" value="BLR1115 PROTEIN"/>
    <property type="match status" value="1"/>
</dbReference>
<dbReference type="InterPro" id="IPR050807">
    <property type="entry name" value="TransReg_Diox_bact_type"/>
</dbReference>
<dbReference type="Gene3D" id="2.60.120.10">
    <property type="entry name" value="Jelly Rolls"/>
    <property type="match status" value="1"/>
</dbReference>
<dbReference type="InterPro" id="IPR001387">
    <property type="entry name" value="Cro/C1-type_HTH"/>
</dbReference>
<organism evidence="3 5">
    <name type="scientific">Phenylobacterium glaciei</name>
    <dbReference type="NCBI Taxonomy" id="2803784"/>
    <lineage>
        <taxon>Bacteria</taxon>
        <taxon>Pseudomonadati</taxon>
        <taxon>Pseudomonadota</taxon>
        <taxon>Alphaproteobacteria</taxon>
        <taxon>Caulobacterales</taxon>
        <taxon>Caulobacteraceae</taxon>
        <taxon>Phenylobacterium</taxon>
    </lineage>
</organism>
<dbReference type="Proteomes" id="UP000622580">
    <property type="component" value="Unassembled WGS sequence"/>
</dbReference>
<accession>A0A941D3N0</accession>
<proteinExistence type="predicted"/>
<keyword evidence="1" id="KW-0238">DNA-binding</keyword>
<evidence type="ECO:0000256" key="1">
    <source>
        <dbReference type="ARBA" id="ARBA00023125"/>
    </source>
</evidence>
<reference evidence="3" key="2">
    <citation type="submission" date="2021-04" db="EMBL/GenBank/DDBJ databases">
        <title>Draft genome assembly of strain Phenylobacterium sp. 20VBR1 using MiniION and Illumina platforms.</title>
        <authorList>
            <person name="Thomas F.A."/>
            <person name="Krishnan K.P."/>
            <person name="Sinha R.K."/>
        </authorList>
    </citation>
    <scope>NUCLEOTIDE SEQUENCE</scope>
    <source>
        <strain evidence="3">20VBR1</strain>
    </source>
</reference>
<dbReference type="InterPro" id="IPR014710">
    <property type="entry name" value="RmlC-like_jellyroll"/>
</dbReference>
<dbReference type="AlphaFoldDB" id="A0A941D3N0"/>
<dbReference type="SMART" id="SM00530">
    <property type="entry name" value="HTH_XRE"/>
    <property type="match status" value="1"/>
</dbReference>
<dbReference type="SUPFAM" id="SSF47413">
    <property type="entry name" value="lambda repressor-like DNA-binding domains"/>
    <property type="match status" value="1"/>
</dbReference>
<dbReference type="GO" id="GO:0005829">
    <property type="term" value="C:cytosol"/>
    <property type="evidence" value="ECO:0007669"/>
    <property type="project" value="TreeGrafter"/>
</dbReference>
<dbReference type="EMBL" id="JAGSGD010000001">
    <property type="protein sequence ID" value="MBR7619628.1"/>
    <property type="molecule type" value="Genomic_DNA"/>
</dbReference>
<dbReference type="CDD" id="cd02209">
    <property type="entry name" value="cupin_XRE_C"/>
    <property type="match status" value="1"/>
</dbReference>
<name>A0A941D3N0_9CAUL</name>
<dbReference type="SUPFAM" id="SSF51182">
    <property type="entry name" value="RmlC-like cupins"/>
    <property type="match status" value="1"/>
</dbReference>
<dbReference type="CDD" id="cd00093">
    <property type="entry name" value="HTH_XRE"/>
    <property type="match status" value="1"/>
</dbReference>
<gene>
    <name evidence="3" type="ORF">JKL49_09535</name>
    <name evidence="4" type="ORF">JKL49_14425</name>
</gene>